<protein>
    <submittedName>
        <fullName evidence="2">DUF1294 domain-containing protein</fullName>
    </submittedName>
</protein>
<keyword evidence="1" id="KW-0472">Membrane</keyword>
<dbReference type="EMBL" id="CP041165">
    <property type="protein sequence ID" value="QOP42354.1"/>
    <property type="molecule type" value="Genomic_DNA"/>
</dbReference>
<dbReference type="Pfam" id="PF06961">
    <property type="entry name" value="DUF1294"/>
    <property type="match status" value="1"/>
</dbReference>
<organism evidence="2 3">
    <name type="scientific">Sulfurimonas marina</name>
    <dbReference type="NCBI Taxonomy" id="2590551"/>
    <lineage>
        <taxon>Bacteria</taxon>
        <taxon>Pseudomonadati</taxon>
        <taxon>Campylobacterota</taxon>
        <taxon>Epsilonproteobacteria</taxon>
        <taxon>Campylobacterales</taxon>
        <taxon>Sulfurimonadaceae</taxon>
        <taxon>Sulfurimonas</taxon>
    </lineage>
</organism>
<dbReference type="PIRSF" id="PIRSF002599">
    <property type="entry name" value="Cold_shock_A"/>
    <property type="match status" value="1"/>
</dbReference>
<gene>
    <name evidence="2" type="ORF">FJR03_03420</name>
</gene>
<evidence type="ECO:0000313" key="2">
    <source>
        <dbReference type="EMBL" id="QOP42354.1"/>
    </source>
</evidence>
<accession>A0A7M1AY26</accession>
<keyword evidence="1" id="KW-0812">Transmembrane</keyword>
<feature type="transmembrane region" description="Helical" evidence="1">
    <location>
        <begin position="42"/>
        <end position="63"/>
    </location>
</feature>
<proteinExistence type="predicted"/>
<sequence length="94" mass="11068">MKEVLFVYFIFINILAFLIYSFDKYRSIKTKASRISERELHVFSLLGGFLGATLAMALFRHKVSKNTFLYKHITIMLVWISGVGYFFLRELFSL</sequence>
<dbReference type="Proteomes" id="UP000593910">
    <property type="component" value="Chromosome"/>
</dbReference>
<dbReference type="AlphaFoldDB" id="A0A7M1AY26"/>
<dbReference type="InterPro" id="IPR012156">
    <property type="entry name" value="Cold_shock_CspA"/>
</dbReference>
<evidence type="ECO:0000256" key="1">
    <source>
        <dbReference type="SAM" id="Phobius"/>
    </source>
</evidence>
<feature type="transmembrane region" description="Helical" evidence="1">
    <location>
        <begin position="69"/>
        <end position="88"/>
    </location>
</feature>
<reference evidence="2 3" key="1">
    <citation type="submission" date="2019-06" db="EMBL/GenBank/DDBJ databases">
        <title>Sulfurimonas gotlandica sp. nov., a chemoautotrophic and psychrotolerant epsilonproteobacterium isolated from a pelagic redoxcline, and an emended description of the genus Sulfurimonas.</title>
        <authorList>
            <person name="Wang S."/>
            <person name="Jiang L."/>
            <person name="Shao Z."/>
        </authorList>
    </citation>
    <scope>NUCLEOTIDE SEQUENCE [LARGE SCALE GENOMIC DNA]</scope>
    <source>
        <strain evidence="2 3">B2</strain>
    </source>
</reference>
<keyword evidence="1" id="KW-1133">Transmembrane helix</keyword>
<dbReference type="GO" id="GO:0003676">
    <property type="term" value="F:nucleic acid binding"/>
    <property type="evidence" value="ECO:0007669"/>
    <property type="project" value="InterPro"/>
</dbReference>
<name>A0A7M1AY26_9BACT</name>
<dbReference type="KEGG" id="smax:FJR03_03420"/>
<dbReference type="InterPro" id="IPR010718">
    <property type="entry name" value="DUF1294"/>
</dbReference>
<keyword evidence="3" id="KW-1185">Reference proteome</keyword>
<feature type="transmembrane region" description="Helical" evidence="1">
    <location>
        <begin position="6"/>
        <end position="22"/>
    </location>
</feature>
<evidence type="ECO:0000313" key="3">
    <source>
        <dbReference type="Proteomes" id="UP000593910"/>
    </source>
</evidence>